<dbReference type="InterPro" id="IPR016186">
    <property type="entry name" value="C-type_lectin-like/link_sf"/>
</dbReference>
<dbReference type="SUPFAM" id="SSF56436">
    <property type="entry name" value="C-type lectin-like"/>
    <property type="match status" value="2"/>
</dbReference>
<evidence type="ECO:0000313" key="4">
    <source>
        <dbReference type="Proteomes" id="UP000472264"/>
    </source>
</evidence>
<dbReference type="Gene3D" id="3.10.100.10">
    <property type="entry name" value="Mannose-Binding Protein A, subunit A"/>
    <property type="match status" value="2"/>
</dbReference>
<feature type="domain" description="C-type lectin" evidence="2">
    <location>
        <begin position="145"/>
        <end position="272"/>
    </location>
</feature>
<dbReference type="OMA" id="TINEWDI"/>
<evidence type="ECO:0000259" key="2">
    <source>
        <dbReference type="PROSITE" id="PS50041"/>
    </source>
</evidence>
<dbReference type="Ensembl" id="ENSENLT00000026295.1">
    <property type="protein sequence ID" value="ENSENLP00000025490.1"/>
    <property type="gene ID" value="ENSENLG00000011490.1"/>
</dbReference>
<protein>
    <recommendedName>
        <fullName evidence="2">C-type lectin domain-containing protein</fullName>
    </recommendedName>
</protein>
<keyword evidence="4" id="KW-1185">Reference proteome</keyword>
<dbReference type="InParanoid" id="A0A665V1E1"/>
<organism evidence="3 4">
    <name type="scientific">Echeneis naucrates</name>
    <name type="common">Live sharksucker</name>
    <dbReference type="NCBI Taxonomy" id="173247"/>
    <lineage>
        <taxon>Eukaryota</taxon>
        <taxon>Metazoa</taxon>
        <taxon>Chordata</taxon>
        <taxon>Craniata</taxon>
        <taxon>Vertebrata</taxon>
        <taxon>Euteleostomi</taxon>
        <taxon>Actinopterygii</taxon>
        <taxon>Neopterygii</taxon>
        <taxon>Teleostei</taxon>
        <taxon>Neoteleostei</taxon>
        <taxon>Acanthomorphata</taxon>
        <taxon>Carangaria</taxon>
        <taxon>Carangiformes</taxon>
        <taxon>Echeneidae</taxon>
        <taxon>Echeneis</taxon>
    </lineage>
</organism>
<dbReference type="PANTHER" id="PTHR45784:SF8">
    <property type="entry name" value="C-TYPE MANNOSE RECEPTOR 2-RELATED"/>
    <property type="match status" value="1"/>
</dbReference>
<dbReference type="PROSITE" id="PS50041">
    <property type="entry name" value="C_TYPE_LECTIN_2"/>
    <property type="match status" value="2"/>
</dbReference>
<accession>A0A665V1E1</accession>
<reference evidence="3" key="3">
    <citation type="submission" date="2025-09" db="UniProtKB">
        <authorList>
            <consortium name="Ensembl"/>
        </authorList>
    </citation>
    <scope>IDENTIFICATION</scope>
</reference>
<reference evidence="3" key="1">
    <citation type="submission" date="2021-04" db="EMBL/GenBank/DDBJ databases">
        <authorList>
            <consortium name="Wellcome Sanger Institute Data Sharing"/>
        </authorList>
    </citation>
    <scope>NUCLEOTIDE SEQUENCE [LARGE SCALE GENOMIC DNA]</scope>
</reference>
<dbReference type="PANTHER" id="PTHR45784">
    <property type="entry name" value="C-TYPE LECTIN DOMAIN FAMILY 20 MEMBER A-RELATED"/>
    <property type="match status" value="1"/>
</dbReference>
<dbReference type="AlphaFoldDB" id="A0A665V1E1"/>
<dbReference type="Proteomes" id="UP000472264">
    <property type="component" value="Chromosome 8"/>
</dbReference>
<dbReference type="CDD" id="cd00037">
    <property type="entry name" value="CLECT"/>
    <property type="match status" value="2"/>
</dbReference>
<reference evidence="3" key="2">
    <citation type="submission" date="2025-08" db="UniProtKB">
        <authorList>
            <consortium name="Ensembl"/>
        </authorList>
    </citation>
    <scope>IDENTIFICATION</scope>
</reference>
<dbReference type="InterPro" id="IPR001304">
    <property type="entry name" value="C-type_lectin-like"/>
</dbReference>
<dbReference type="SMART" id="SM00034">
    <property type="entry name" value="CLECT"/>
    <property type="match status" value="1"/>
</dbReference>
<proteinExistence type="predicted"/>
<feature type="signal peptide" evidence="1">
    <location>
        <begin position="1"/>
        <end position="35"/>
    </location>
</feature>
<keyword evidence="1" id="KW-0732">Signal</keyword>
<dbReference type="InterPro" id="IPR016187">
    <property type="entry name" value="CTDL_fold"/>
</dbReference>
<feature type="chain" id="PRO_5025454534" description="C-type lectin domain-containing protein" evidence="1">
    <location>
        <begin position="36"/>
        <end position="280"/>
    </location>
</feature>
<evidence type="ECO:0000256" key="1">
    <source>
        <dbReference type="SAM" id="SignalP"/>
    </source>
</evidence>
<dbReference type="Pfam" id="PF00059">
    <property type="entry name" value="Lectin_C"/>
    <property type="match status" value="1"/>
</dbReference>
<gene>
    <name evidence="3" type="primary">LOC115047875</name>
</gene>
<sequence length="280" mass="33222">MKLFMSLQVNPPLGNMMMQRILAVLQLLLLPSVSSQTGGEETHSYEIYHYTDSQTWWQARDFCRRKHTDLVTIRSKEEATTFFNFRGWIGLYRFMGDSSWKWSYGKEDANYTNFILDELESHTRLCAYKRTQELEWRQSRCDDSHTFLCFDDKRVLVKKKRTWESALNYCRNIEDKYNPQQSYQNHRYDLATLITEDDRNFAKAKAQEADTEEVWTALRFLAGGWIWTSGETVTYRDIKSCPKTKLCGTVARNNTMPFGRQDCQKKLNFLCYVRDEDNLK</sequence>
<name>A0A665V1E1_ECHNA</name>
<feature type="domain" description="C-type lectin" evidence="2">
    <location>
        <begin position="40"/>
        <end position="150"/>
    </location>
</feature>
<evidence type="ECO:0000313" key="3">
    <source>
        <dbReference type="Ensembl" id="ENSENLP00000025490.1"/>
    </source>
</evidence>